<dbReference type="PANTHER" id="PTHR13374">
    <property type="entry name" value="DET1 HOMOLOG DE-ETIOLATED-1 HOMOLOG"/>
    <property type="match status" value="1"/>
</dbReference>
<feature type="region of interest" description="Disordered" evidence="1">
    <location>
        <begin position="735"/>
        <end position="846"/>
    </location>
</feature>
<gene>
    <name evidence="2" type="ORF">VTJ49DRAFT_6179</name>
</gene>
<protein>
    <submittedName>
        <fullName evidence="2">Uncharacterized protein</fullName>
    </submittedName>
</protein>
<feature type="compositionally biased region" description="Basic and acidic residues" evidence="1">
    <location>
        <begin position="78"/>
        <end position="87"/>
    </location>
</feature>
<evidence type="ECO:0000313" key="2">
    <source>
        <dbReference type="EMBL" id="KAL1842013.1"/>
    </source>
</evidence>
<name>A0ABR3VKX1_HUMIN</name>
<comment type="caution">
    <text evidence="2">The sequence shown here is derived from an EMBL/GenBank/DDBJ whole genome shotgun (WGS) entry which is preliminary data.</text>
</comment>
<feature type="compositionally biased region" description="Low complexity" evidence="1">
    <location>
        <begin position="349"/>
        <end position="363"/>
    </location>
</feature>
<feature type="region of interest" description="Disordered" evidence="1">
    <location>
        <begin position="346"/>
        <end position="385"/>
    </location>
</feature>
<proteinExistence type="predicted"/>
<organism evidence="2 3">
    <name type="scientific">Humicola insolens</name>
    <name type="common">Soft-rot fungus</name>
    <dbReference type="NCBI Taxonomy" id="85995"/>
    <lineage>
        <taxon>Eukaryota</taxon>
        <taxon>Fungi</taxon>
        <taxon>Dikarya</taxon>
        <taxon>Ascomycota</taxon>
        <taxon>Pezizomycotina</taxon>
        <taxon>Sordariomycetes</taxon>
        <taxon>Sordariomycetidae</taxon>
        <taxon>Sordariales</taxon>
        <taxon>Chaetomiaceae</taxon>
        <taxon>Mycothermus</taxon>
    </lineage>
</organism>
<feature type="compositionally biased region" description="Low complexity" evidence="1">
    <location>
        <begin position="824"/>
        <end position="846"/>
    </location>
</feature>
<feature type="compositionally biased region" description="Polar residues" evidence="1">
    <location>
        <begin position="235"/>
        <end position="255"/>
    </location>
</feature>
<reference evidence="2 3" key="1">
    <citation type="journal article" date="2024" name="Commun. Biol.">
        <title>Comparative genomic analysis of thermophilic fungi reveals convergent evolutionary adaptations and gene losses.</title>
        <authorList>
            <person name="Steindorff A.S."/>
            <person name="Aguilar-Pontes M.V."/>
            <person name="Robinson A.J."/>
            <person name="Andreopoulos B."/>
            <person name="LaButti K."/>
            <person name="Kuo A."/>
            <person name="Mondo S."/>
            <person name="Riley R."/>
            <person name="Otillar R."/>
            <person name="Haridas S."/>
            <person name="Lipzen A."/>
            <person name="Grimwood J."/>
            <person name="Schmutz J."/>
            <person name="Clum A."/>
            <person name="Reid I.D."/>
            <person name="Moisan M.C."/>
            <person name="Butler G."/>
            <person name="Nguyen T.T.M."/>
            <person name="Dewar K."/>
            <person name="Conant G."/>
            <person name="Drula E."/>
            <person name="Henrissat B."/>
            <person name="Hansel C."/>
            <person name="Singer S."/>
            <person name="Hutchinson M.I."/>
            <person name="de Vries R.P."/>
            <person name="Natvig D.O."/>
            <person name="Powell A.J."/>
            <person name="Tsang A."/>
            <person name="Grigoriev I.V."/>
        </authorList>
    </citation>
    <scope>NUCLEOTIDE SEQUENCE [LARGE SCALE GENOMIC DNA]</scope>
    <source>
        <strain evidence="2 3">CBS 620.91</strain>
    </source>
</reference>
<feature type="compositionally biased region" description="Basic and acidic residues" evidence="1">
    <location>
        <begin position="32"/>
        <end position="46"/>
    </location>
</feature>
<feature type="compositionally biased region" description="Polar residues" evidence="1">
    <location>
        <begin position="55"/>
        <end position="77"/>
    </location>
</feature>
<feature type="compositionally biased region" description="Low complexity" evidence="1">
    <location>
        <begin position="785"/>
        <end position="817"/>
    </location>
</feature>
<sequence>MEHRNTIRASKKASGTVRNLAGARSASIRGRPVPDRKTNTRSDASWRRRAALTSPILNSGASFHTQGLQSSDGSNDMSHQHSSDRDNNNNAFTEPTVRYPRGSQAAWENVLSAPTWHVASSSDGSELSIGPGEVVRVALRNVGNLTTLVNGERVPLAHRYCLDVEVVCPGDSKDDVTACELHRLRDQLPLRPLALDSHVDIVAKLRDVVTEQAERLVAAAARGSNNSVDEETVPPKNTANSSPYVSPSVSEQPLQHQADDEEERFRRFLNRLQAHRDDIAPRVSSASSASAVASMKTASITNTPALKDPAIVAFEVRTGTRPQAYREPSEQTRAAANQYLAEQLNRMHSSSNSSSNDSGYASNQRGGLPSEQPSAGGGQDRRNTRLNPTAAEFKSSSQTENDNSMPWLAPKRVMARQPLTNIFPDAMAAASSRQGDPAIGNTAVLDRTLQPTVTTGSMSNTGVTYQSAQPMRAAAAVATQVSMAGPGAAVYPVSDFGAIPGSGAASMYPVPVISGIAPSASTASAAAVSTGLQGGGIVLYPASTATAPTSSMTGIGSTAVAVNSGGNGISQYQGPALGAGSAPAYPINVYSTVATAVGGTNTGGVPQAPVHQHAIPDVSGNAIAQAPGAATTTIPAAGLIAVPSAVLSAATPASLATSLSTPVASGLVTTTALGRPPRPYFPVTTKPRDHDPVKQQLYEAYLEWRKANEPGYHISCKMRQANRVLRQCQQQQLLQRMGQQQGQHGRERTLGRNPNPNTAATNITATTVDQGQRGAGSSGPTQTIPPSRQQPAQQQSPQQHQTTAQPSTQQQQVQNQEQHAHHMPQQPQRQLAQQQPGQQQQQQQQPVCMISVPMPPHTQLNPQLLCQPLLSQTFQLGQPFPMHQLALTSLPLTLQQYQQYQQQQLQQASAAALAGDKDLARWKMVAEKAKAAVSAVAAAAREEKLRREESVKEELKTKVQELSSCGEVECGHGTGAGGENVGVSLGRKAVGVRV</sequence>
<dbReference type="InterPro" id="IPR019138">
    <property type="entry name" value="De-etiolated_protein_1_Det1"/>
</dbReference>
<feature type="compositionally biased region" description="Low complexity" evidence="1">
    <location>
        <begin position="753"/>
        <end position="767"/>
    </location>
</feature>
<feature type="region of interest" description="Disordered" evidence="1">
    <location>
        <begin position="1"/>
        <end position="96"/>
    </location>
</feature>
<keyword evidence="3" id="KW-1185">Reference proteome</keyword>
<accession>A0ABR3VKX1</accession>
<evidence type="ECO:0000256" key="1">
    <source>
        <dbReference type="SAM" id="MobiDB-lite"/>
    </source>
</evidence>
<feature type="region of interest" description="Disordered" evidence="1">
    <location>
        <begin position="220"/>
        <end position="262"/>
    </location>
</feature>
<dbReference type="EMBL" id="JAZGSY010000056">
    <property type="protein sequence ID" value="KAL1842013.1"/>
    <property type="molecule type" value="Genomic_DNA"/>
</dbReference>
<evidence type="ECO:0000313" key="3">
    <source>
        <dbReference type="Proteomes" id="UP001583172"/>
    </source>
</evidence>
<dbReference type="Proteomes" id="UP001583172">
    <property type="component" value="Unassembled WGS sequence"/>
</dbReference>
<dbReference type="PANTHER" id="PTHR13374:SF3">
    <property type="entry name" value="DET1 HOMOLOG"/>
    <property type="match status" value="1"/>
</dbReference>